<dbReference type="EMBL" id="GBXM01066887">
    <property type="protein sequence ID" value="JAH41690.1"/>
    <property type="molecule type" value="Transcribed_RNA"/>
</dbReference>
<organism evidence="1">
    <name type="scientific">Anguilla anguilla</name>
    <name type="common">European freshwater eel</name>
    <name type="synonym">Muraena anguilla</name>
    <dbReference type="NCBI Taxonomy" id="7936"/>
    <lineage>
        <taxon>Eukaryota</taxon>
        <taxon>Metazoa</taxon>
        <taxon>Chordata</taxon>
        <taxon>Craniata</taxon>
        <taxon>Vertebrata</taxon>
        <taxon>Euteleostomi</taxon>
        <taxon>Actinopterygii</taxon>
        <taxon>Neopterygii</taxon>
        <taxon>Teleostei</taxon>
        <taxon>Anguilliformes</taxon>
        <taxon>Anguillidae</taxon>
        <taxon>Anguilla</taxon>
    </lineage>
</organism>
<proteinExistence type="predicted"/>
<evidence type="ECO:0000313" key="1">
    <source>
        <dbReference type="EMBL" id="JAH41690.1"/>
    </source>
</evidence>
<sequence>MVSSPVPHSAKYLLGECMSCQSVIKASATEGRQEH</sequence>
<name>A0A0E9SLY0_ANGAN</name>
<dbReference type="AlphaFoldDB" id="A0A0E9SLY0"/>
<reference evidence="1" key="2">
    <citation type="journal article" date="2015" name="Fish Shellfish Immunol.">
        <title>Early steps in the European eel (Anguilla anguilla)-Vibrio vulnificus interaction in the gills: Role of the RtxA13 toxin.</title>
        <authorList>
            <person name="Callol A."/>
            <person name="Pajuelo D."/>
            <person name="Ebbesson L."/>
            <person name="Teles M."/>
            <person name="MacKenzie S."/>
            <person name="Amaro C."/>
        </authorList>
    </citation>
    <scope>NUCLEOTIDE SEQUENCE</scope>
</reference>
<accession>A0A0E9SLY0</accession>
<protein>
    <submittedName>
        <fullName evidence="1">Uncharacterized protein</fullName>
    </submittedName>
</protein>
<reference evidence="1" key="1">
    <citation type="submission" date="2014-11" db="EMBL/GenBank/DDBJ databases">
        <authorList>
            <person name="Amaro Gonzalez C."/>
        </authorList>
    </citation>
    <scope>NUCLEOTIDE SEQUENCE</scope>
</reference>